<accession>A0A482PMW8</accession>
<organism evidence="3">
    <name type="scientific">Citrobacter rodentium</name>
    <dbReference type="NCBI Taxonomy" id="67825"/>
    <lineage>
        <taxon>Bacteria</taxon>
        <taxon>Pseudomonadati</taxon>
        <taxon>Pseudomonadota</taxon>
        <taxon>Gammaproteobacteria</taxon>
        <taxon>Enterobacterales</taxon>
        <taxon>Enterobacteriaceae</taxon>
        <taxon>Citrobacter</taxon>
    </lineage>
</organism>
<gene>
    <name evidence="3" type="ORF">E2R62_08450</name>
</gene>
<evidence type="ECO:0008006" key="4">
    <source>
        <dbReference type="Google" id="ProtNLM"/>
    </source>
</evidence>
<feature type="region of interest" description="Disordered" evidence="1">
    <location>
        <begin position="28"/>
        <end position="48"/>
    </location>
</feature>
<name>A0A482PMW8_CITRO</name>
<evidence type="ECO:0000313" key="3">
    <source>
        <dbReference type="EMBL" id="QBY28884.1"/>
    </source>
</evidence>
<proteinExistence type="predicted"/>
<feature type="signal peptide" evidence="2">
    <location>
        <begin position="1"/>
        <end position="23"/>
    </location>
</feature>
<evidence type="ECO:0000256" key="2">
    <source>
        <dbReference type="SAM" id="SignalP"/>
    </source>
</evidence>
<sequence length="627" mass="70878">MAKNLLKKILPVVSLMICSPLSAAEADNTAERSPVTNDPCDFSTSRRVPNPQLTELMKQLPVVEKSGDKKAAKQWVDKVWESLYSSCANYNDANAIIWRLTQTLDRTAQYDEALVLLKKASEATSGVEQRYRFIHKATTQAMLAGKETQARQLIKDYLSAKHLPAALWQLDKTDNRLHYPLAQLAVPLTSGHWTLEHIYSTGQRDGTSIIRFANNGDGIYNVAANYVSAEMMLHYRETEDIEHSVNTTQTKRPWLYATTNDAELAVKLPDIPGDKLKQIKSVQRYSTADDSVATATWQITQGPWEMTVLASFPTAHSENAIQQLATLFMQIQWPRAETLPPIQKELDALTKKSYQTATEWNKAARQAASLLPAAKFPHEIAGVNTILGIQAYRQNKLEKAWSYLQLARTAYAQTLKIHAEENYGPQALLMYLTDIAYQMKKSTYTELVKESFRHSPMGDHWFFAPSSQSIVNKKSQLHYPFNAGIFHASAITYIEGTVVYSAAQYGYSLEFFAGKTVMPDMNQPEIVKGQVRRLQKKDRQKIAITDKDLHKSTYSFTVQGQKKTATKWSVKWYSDNEKTEKTLIYWAFPYQDGHGGIIATVDNKDKAILPKLDEFAKTLVHYSVPTL</sequence>
<keyword evidence="2" id="KW-0732">Signal</keyword>
<protein>
    <recommendedName>
        <fullName evidence="4">Tetratricopeptide repeat protein</fullName>
    </recommendedName>
</protein>
<dbReference type="RefSeq" id="WP_012906567.1">
    <property type="nucleotide sequence ID" value="NZ_CAJTBI010000008.1"/>
</dbReference>
<dbReference type="EMBL" id="CP038008">
    <property type="protein sequence ID" value="QBY28884.1"/>
    <property type="molecule type" value="Genomic_DNA"/>
</dbReference>
<reference evidence="3" key="1">
    <citation type="submission" date="2019-03" db="EMBL/GenBank/DDBJ databases">
        <title>Complete genome sequence of enteropathogenic Citrobacter rodentium strain DBS100.</title>
        <authorList>
            <person name="Popov G."/>
            <person name="Fiebig A."/>
            <person name="Shideler S."/>
            <person name="Coombes B."/>
            <person name="Savchenko A."/>
        </authorList>
    </citation>
    <scope>NUCLEOTIDE SEQUENCE</scope>
    <source>
        <strain evidence="3">DBS100</strain>
    </source>
</reference>
<feature type="chain" id="PRO_5019839754" description="Tetratricopeptide repeat protein" evidence="2">
    <location>
        <begin position="24"/>
        <end position="627"/>
    </location>
</feature>
<evidence type="ECO:0000256" key="1">
    <source>
        <dbReference type="SAM" id="MobiDB-lite"/>
    </source>
</evidence>
<dbReference type="AlphaFoldDB" id="A0A482PMW8"/>